<reference evidence="2 3" key="1">
    <citation type="journal article" date="2023" name="BMC Biol.">
        <title>The compact genome of the sponge Oopsacas minuta (Hexactinellida) is lacking key metazoan core genes.</title>
        <authorList>
            <person name="Santini S."/>
            <person name="Schenkelaars Q."/>
            <person name="Jourda C."/>
            <person name="Duchesne M."/>
            <person name="Belahbib H."/>
            <person name="Rocher C."/>
            <person name="Selva M."/>
            <person name="Riesgo A."/>
            <person name="Vervoort M."/>
            <person name="Leys S.P."/>
            <person name="Kodjabachian L."/>
            <person name="Le Bivic A."/>
            <person name="Borchiellini C."/>
            <person name="Claverie J.M."/>
            <person name="Renard E."/>
        </authorList>
    </citation>
    <scope>NUCLEOTIDE SEQUENCE [LARGE SCALE GENOMIC DNA]</scope>
    <source>
        <strain evidence="2">SPO-2</strain>
    </source>
</reference>
<gene>
    <name evidence="2" type="ORF">LOD99_10636</name>
</gene>
<evidence type="ECO:0000313" key="3">
    <source>
        <dbReference type="Proteomes" id="UP001165289"/>
    </source>
</evidence>
<feature type="region of interest" description="Disordered" evidence="1">
    <location>
        <begin position="75"/>
        <end position="94"/>
    </location>
</feature>
<accession>A0AAV7KED8</accession>
<comment type="caution">
    <text evidence="2">The sequence shown here is derived from an EMBL/GenBank/DDBJ whole genome shotgun (WGS) entry which is preliminary data.</text>
</comment>
<evidence type="ECO:0000256" key="1">
    <source>
        <dbReference type="SAM" id="MobiDB-lite"/>
    </source>
</evidence>
<dbReference type="Proteomes" id="UP001165289">
    <property type="component" value="Unassembled WGS sequence"/>
</dbReference>
<sequence>MLLPSEVLNTLDDEDQLEQALATRQVTEYAHTPHTLMLLTSLSLQEPTDEIDIAASATLTDTALPQLCSSHDFSTYPSFAPSQEQGDTPADDTNTNDLLTTLRPTSSVFAYDPDDDSYNFPVPSLIGTQATLYINITSCQPEPIPSDPSHPPLPPSFPIPYASDTYFTDYPLCPVCVIDDGNCTVSCSHCKLDPFHADCLDRVDTYGKTPV</sequence>
<dbReference type="EMBL" id="JAKMXF010000049">
    <property type="protein sequence ID" value="KAI6659781.1"/>
    <property type="molecule type" value="Genomic_DNA"/>
</dbReference>
<evidence type="ECO:0000313" key="2">
    <source>
        <dbReference type="EMBL" id="KAI6659781.1"/>
    </source>
</evidence>
<proteinExistence type="predicted"/>
<name>A0AAV7KED8_9METZ</name>
<keyword evidence="3" id="KW-1185">Reference proteome</keyword>
<dbReference type="AlphaFoldDB" id="A0AAV7KED8"/>
<feature type="compositionally biased region" description="Polar residues" evidence="1">
    <location>
        <begin position="75"/>
        <end position="86"/>
    </location>
</feature>
<protein>
    <submittedName>
        <fullName evidence="2">Uncharacterized protein</fullName>
    </submittedName>
</protein>
<organism evidence="2 3">
    <name type="scientific">Oopsacas minuta</name>
    <dbReference type="NCBI Taxonomy" id="111878"/>
    <lineage>
        <taxon>Eukaryota</taxon>
        <taxon>Metazoa</taxon>
        <taxon>Porifera</taxon>
        <taxon>Hexactinellida</taxon>
        <taxon>Hexasterophora</taxon>
        <taxon>Lyssacinosida</taxon>
        <taxon>Leucopsacidae</taxon>
        <taxon>Oopsacas</taxon>
    </lineage>
</organism>